<evidence type="ECO:0000313" key="2">
    <source>
        <dbReference type="Proteomes" id="UP001230649"/>
    </source>
</evidence>
<dbReference type="EMBL" id="JASBWS010000009">
    <property type="protein sequence ID" value="KAJ9114428.1"/>
    <property type="molecule type" value="Genomic_DNA"/>
</dbReference>
<evidence type="ECO:0000313" key="1">
    <source>
        <dbReference type="EMBL" id="KAJ9114428.1"/>
    </source>
</evidence>
<comment type="caution">
    <text evidence="1">The sequence shown here is derived from an EMBL/GenBank/DDBJ whole genome shotgun (WGS) entry which is preliminary data.</text>
</comment>
<gene>
    <name evidence="1" type="ORF">QFC20_001571</name>
</gene>
<name>A0ACC2WRM1_9TREE</name>
<dbReference type="Proteomes" id="UP001230649">
    <property type="component" value="Unassembled WGS sequence"/>
</dbReference>
<sequence>MQAKAVGASLSDYRIDAIFASNLLRAAWTAQQIHKHQPPPGPPLTYSPLFQEQNFGKAERQPFAAHKGLTGFYREPGRSFKFDQGESLDDVRRRGEKAMAQYIEPYLEKAKGKSSADAPHIFVVAHGIFNSEFLGGLLARRPPSVNNVVWRGSGMTNTGWTRLEVGYADEFPEEELGGEENVGTGTAKPSLGNAEVDSAGRETTQPTSVPAQSPSLTRTTTGTSTRSTASTQSARDKKQLPHLRVNIVATNVTTHLEGVKRQQGGIGSAAHDNKQKDIRSFFAGGS</sequence>
<organism evidence="1 2">
    <name type="scientific">Naganishia adeliensis</name>
    <dbReference type="NCBI Taxonomy" id="92952"/>
    <lineage>
        <taxon>Eukaryota</taxon>
        <taxon>Fungi</taxon>
        <taxon>Dikarya</taxon>
        <taxon>Basidiomycota</taxon>
        <taxon>Agaricomycotina</taxon>
        <taxon>Tremellomycetes</taxon>
        <taxon>Filobasidiales</taxon>
        <taxon>Filobasidiaceae</taxon>
        <taxon>Naganishia</taxon>
    </lineage>
</organism>
<accession>A0ACC2WRM1</accession>
<keyword evidence="2" id="KW-1185">Reference proteome</keyword>
<protein>
    <submittedName>
        <fullName evidence="1">Uncharacterized protein</fullName>
    </submittedName>
</protein>
<proteinExistence type="predicted"/>
<reference evidence="1" key="1">
    <citation type="submission" date="2023-04" db="EMBL/GenBank/DDBJ databases">
        <title>Draft Genome sequencing of Naganishia species isolated from polar environments using Oxford Nanopore Technology.</title>
        <authorList>
            <person name="Leo P."/>
            <person name="Venkateswaran K."/>
        </authorList>
    </citation>
    <scope>NUCLEOTIDE SEQUENCE</scope>
    <source>
        <strain evidence="1">MNA-CCFEE 5262</strain>
    </source>
</reference>